<evidence type="ECO:0000313" key="3">
    <source>
        <dbReference type="Proteomes" id="UP000619545"/>
    </source>
</evidence>
<dbReference type="Proteomes" id="UP000619545">
    <property type="component" value="Unassembled WGS sequence"/>
</dbReference>
<sequence length="79" mass="8415">MRSHLCVLSLSLVGMAAILLLEHSIYAKAGGVLLLASSVIFLVCARLEHVLHRTEQLAVVAAILLILGVSIHALRVGHL</sequence>
<gene>
    <name evidence="2" type="ORF">HA336_03980</name>
</gene>
<keyword evidence="1" id="KW-0472">Membrane</keyword>
<evidence type="ECO:0000313" key="2">
    <source>
        <dbReference type="EMBL" id="HII70373.1"/>
    </source>
</evidence>
<reference evidence="2" key="1">
    <citation type="journal article" date="2020" name="bioRxiv">
        <title>A rank-normalized archaeal taxonomy based on genome phylogeny resolves widespread incomplete and uneven classifications.</title>
        <authorList>
            <person name="Rinke C."/>
            <person name="Chuvochina M."/>
            <person name="Mussig A.J."/>
            <person name="Chaumeil P.-A."/>
            <person name="Waite D.W."/>
            <person name="Whitman W.B."/>
            <person name="Parks D.H."/>
            <person name="Hugenholtz P."/>
        </authorList>
    </citation>
    <scope>NUCLEOTIDE SEQUENCE</scope>
    <source>
        <strain evidence="2">UBA8853</strain>
    </source>
</reference>
<dbReference type="EMBL" id="DUJS01000004">
    <property type="protein sequence ID" value="HII70373.1"/>
    <property type="molecule type" value="Genomic_DNA"/>
</dbReference>
<dbReference type="GeneID" id="1477770"/>
<feature type="transmembrane region" description="Helical" evidence="1">
    <location>
        <begin position="26"/>
        <end position="45"/>
    </location>
</feature>
<dbReference type="AlphaFoldDB" id="A0A832TCM8"/>
<keyword evidence="1" id="KW-0812">Transmembrane</keyword>
<comment type="caution">
    <text evidence="2">The sequence shown here is derived from an EMBL/GenBank/DDBJ whole genome shotgun (WGS) entry which is preliminary data.</text>
</comment>
<feature type="transmembrane region" description="Helical" evidence="1">
    <location>
        <begin position="57"/>
        <end position="74"/>
    </location>
</feature>
<name>A0A832TCM8_9EURY</name>
<accession>A0A832TCM8</accession>
<organism evidence="2 3">
    <name type="scientific">Methanopyrus kandleri</name>
    <dbReference type="NCBI Taxonomy" id="2320"/>
    <lineage>
        <taxon>Archaea</taxon>
        <taxon>Methanobacteriati</taxon>
        <taxon>Methanobacteriota</taxon>
        <taxon>Methanomada group</taxon>
        <taxon>Methanopyri</taxon>
        <taxon>Methanopyrales</taxon>
        <taxon>Methanopyraceae</taxon>
        <taxon>Methanopyrus</taxon>
    </lineage>
</organism>
<protein>
    <submittedName>
        <fullName evidence="2">Uncharacterized protein</fullName>
    </submittedName>
</protein>
<evidence type="ECO:0000256" key="1">
    <source>
        <dbReference type="SAM" id="Phobius"/>
    </source>
</evidence>
<keyword evidence="1" id="KW-1133">Transmembrane helix</keyword>
<dbReference type="RefSeq" id="WP_011018837.1">
    <property type="nucleotide sequence ID" value="NZ_DUJS01000004.1"/>
</dbReference>
<proteinExistence type="predicted"/>